<evidence type="ECO:0000256" key="5">
    <source>
        <dbReference type="ARBA" id="ARBA00023015"/>
    </source>
</evidence>
<dbReference type="PROSITE" id="PS00028">
    <property type="entry name" value="ZINC_FINGER_C2H2_1"/>
    <property type="match status" value="1"/>
</dbReference>
<keyword evidence="9" id="KW-0862">Zinc</keyword>
<dbReference type="InterPro" id="IPR011333">
    <property type="entry name" value="SKP1/BTB/POZ_sf"/>
</dbReference>
<evidence type="ECO:0000259" key="14">
    <source>
        <dbReference type="PROSITE" id="PS50097"/>
    </source>
</evidence>
<evidence type="ECO:0000256" key="12">
    <source>
        <dbReference type="SAM" id="MobiDB-lite"/>
    </source>
</evidence>
<keyword evidence="9" id="KW-0479">Metal-binding</keyword>
<dbReference type="Pfam" id="PF00046">
    <property type="entry name" value="Homeodomain"/>
    <property type="match status" value="1"/>
</dbReference>
<evidence type="ECO:0000259" key="13">
    <source>
        <dbReference type="PROSITE" id="PS50071"/>
    </source>
</evidence>
<dbReference type="InterPro" id="IPR001356">
    <property type="entry name" value="HD"/>
</dbReference>
<protein>
    <recommendedName>
        <fullName evidence="18">C2H2-type domain-containing protein</fullName>
    </recommendedName>
</protein>
<dbReference type="GO" id="GO:0008270">
    <property type="term" value="F:zinc ion binding"/>
    <property type="evidence" value="ECO:0007669"/>
    <property type="project" value="UniProtKB-KW"/>
</dbReference>
<dbReference type="InterPro" id="IPR051095">
    <property type="entry name" value="Dros_DevTransReg"/>
</dbReference>
<dbReference type="OrthoDB" id="10004641at2759"/>
<evidence type="ECO:0000256" key="4">
    <source>
        <dbReference type="ARBA" id="ARBA00022902"/>
    </source>
</evidence>
<dbReference type="GO" id="GO:0003677">
    <property type="term" value="F:DNA binding"/>
    <property type="evidence" value="ECO:0007669"/>
    <property type="project" value="UniProtKB-UniRule"/>
</dbReference>
<dbReference type="Gene3D" id="3.30.160.60">
    <property type="entry name" value="Classic Zinc Finger"/>
    <property type="match status" value="1"/>
</dbReference>
<evidence type="ECO:0000256" key="7">
    <source>
        <dbReference type="ARBA" id="ARBA00023242"/>
    </source>
</evidence>
<reference evidence="16 17" key="1">
    <citation type="journal article" date="2017" name="Gigascience">
        <title>Genome sequence of the small brown planthopper, Laodelphax striatellus.</title>
        <authorList>
            <person name="Zhu J."/>
            <person name="Jiang F."/>
            <person name="Wang X."/>
            <person name="Yang P."/>
            <person name="Bao Y."/>
            <person name="Zhao W."/>
            <person name="Wang W."/>
            <person name="Lu H."/>
            <person name="Wang Q."/>
            <person name="Cui N."/>
            <person name="Li J."/>
            <person name="Chen X."/>
            <person name="Luo L."/>
            <person name="Yu J."/>
            <person name="Kang L."/>
            <person name="Cui F."/>
        </authorList>
    </citation>
    <scope>NUCLEOTIDE SEQUENCE [LARGE SCALE GENOMIC DNA]</scope>
    <source>
        <strain evidence="16">Lst14</strain>
    </source>
</reference>
<comment type="caution">
    <text evidence="16">The sequence shown here is derived from an EMBL/GenBank/DDBJ whole genome shotgun (WGS) entry which is preliminary data.</text>
</comment>
<evidence type="ECO:0008006" key="18">
    <source>
        <dbReference type="Google" id="ProtNLM"/>
    </source>
</evidence>
<dbReference type="GO" id="GO:0035167">
    <property type="term" value="P:larval lymph gland hemopoiesis"/>
    <property type="evidence" value="ECO:0007669"/>
    <property type="project" value="UniProtKB-ARBA"/>
</dbReference>
<dbReference type="InterPro" id="IPR036236">
    <property type="entry name" value="Znf_C2H2_sf"/>
</dbReference>
<feature type="compositionally biased region" description="Low complexity" evidence="12">
    <location>
        <begin position="250"/>
        <end position="261"/>
    </location>
</feature>
<organism evidence="16 17">
    <name type="scientific">Laodelphax striatellus</name>
    <name type="common">Small brown planthopper</name>
    <name type="synonym">Delphax striatella</name>
    <dbReference type="NCBI Taxonomy" id="195883"/>
    <lineage>
        <taxon>Eukaryota</taxon>
        <taxon>Metazoa</taxon>
        <taxon>Ecdysozoa</taxon>
        <taxon>Arthropoda</taxon>
        <taxon>Hexapoda</taxon>
        <taxon>Insecta</taxon>
        <taxon>Pterygota</taxon>
        <taxon>Neoptera</taxon>
        <taxon>Paraneoptera</taxon>
        <taxon>Hemiptera</taxon>
        <taxon>Auchenorrhyncha</taxon>
        <taxon>Fulgoroidea</taxon>
        <taxon>Delphacidae</taxon>
        <taxon>Criomorphinae</taxon>
        <taxon>Laodelphax</taxon>
    </lineage>
</organism>
<dbReference type="InParanoid" id="A0A482X0Y9"/>
<evidence type="ECO:0000256" key="6">
    <source>
        <dbReference type="ARBA" id="ARBA00023163"/>
    </source>
</evidence>
<keyword evidence="9" id="KW-0863">Zinc-finger</keyword>
<evidence type="ECO:0000256" key="9">
    <source>
        <dbReference type="PROSITE-ProRule" id="PRU00042"/>
    </source>
</evidence>
<dbReference type="GO" id="GO:0045476">
    <property type="term" value="P:nurse cell apoptotic process"/>
    <property type="evidence" value="ECO:0007669"/>
    <property type="project" value="UniProtKB-ARBA"/>
</dbReference>
<dbReference type="Proteomes" id="UP000291343">
    <property type="component" value="Unassembled WGS sequence"/>
</dbReference>
<dbReference type="SUPFAM" id="SSF57667">
    <property type="entry name" value="beta-beta-alpha zinc fingers"/>
    <property type="match status" value="1"/>
</dbReference>
<keyword evidence="17" id="KW-1185">Reference proteome</keyword>
<dbReference type="SUPFAM" id="SSF46689">
    <property type="entry name" value="Homeodomain-like"/>
    <property type="match status" value="1"/>
</dbReference>
<keyword evidence="4" id="KW-0524">Neurogenesis</keyword>
<gene>
    <name evidence="16" type="ORF">LSTR_LSTR001005</name>
</gene>
<evidence type="ECO:0000256" key="2">
    <source>
        <dbReference type="ARBA" id="ARBA00022473"/>
    </source>
</evidence>
<dbReference type="InterPro" id="IPR009057">
    <property type="entry name" value="Homeodomain-like_sf"/>
</dbReference>
<evidence type="ECO:0000256" key="8">
    <source>
        <dbReference type="ARBA" id="ARBA00037382"/>
    </source>
</evidence>
<keyword evidence="5" id="KW-0805">Transcription regulation</keyword>
<dbReference type="GO" id="GO:0005634">
    <property type="term" value="C:nucleus"/>
    <property type="evidence" value="ECO:0007669"/>
    <property type="project" value="UniProtKB-SubCell"/>
</dbReference>
<dbReference type="InterPro" id="IPR013087">
    <property type="entry name" value="Znf_C2H2_type"/>
</dbReference>
<dbReference type="PROSITE" id="PS50157">
    <property type="entry name" value="ZINC_FINGER_C2H2_2"/>
    <property type="match status" value="2"/>
</dbReference>
<dbReference type="GO" id="GO:0048813">
    <property type="term" value="P:dendrite morphogenesis"/>
    <property type="evidence" value="ECO:0007669"/>
    <property type="project" value="UniProtKB-ARBA"/>
</dbReference>
<dbReference type="GO" id="GO:0016199">
    <property type="term" value="P:axon midline choice point recognition"/>
    <property type="evidence" value="ECO:0007669"/>
    <property type="project" value="UniProtKB-ARBA"/>
</dbReference>
<comment type="function">
    <text evidence="8">Putative transcription factor required for axon growth and guidance in the central and peripheral nervous systems. Repels CNS axons away from the midline by promoting the expression of the midline repellent sli and its receptor robo.</text>
</comment>
<feature type="domain" description="BTB" evidence="14">
    <location>
        <begin position="59"/>
        <end position="98"/>
    </location>
</feature>
<dbReference type="SUPFAM" id="SSF54695">
    <property type="entry name" value="POZ domain"/>
    <property type="match status" value="1"/>
</dbReference>
<dbReference type="InterPro" id="IPR000210">
    <property type="entry name" value="BTB/POZ_dom"/>
</dbReference>
<dbReference type="PANTHER" id="PTHR23110:SF111">
    <property type="entry name" value="LONGITUDINALS LACKING PROTEIN, ISOFORMS F_I_K_T"/>
    <property type="match status" value="1"/>
</dbReference>
<proteinExistence type="predicted"/>
<feature type="domain" description="C2H2-type" evidence="15">
    <location>
        <begin position="427"/>
        <end position="454"/>
    </location>
</feature>
<dbReference type="GO" id="GO:0007464">
    <property type="term" value="P:R3/R4 cell fate commitment"/>
    <property type="evidence" value="ECO:0007669"/>
    <property type="project" value="UniProtKB-ARBA"/>
</dbReference>
<feature type="compositionally biased region" description="Low complexity" evidence="12">
    <location>
        <begin position="218"/>
        <end position="233"/>
    </location>
</feature>
<feature type="compositionally biased region" description="Basic and acidic residues" evidence="12">
    <location>
        <begin position="296"/>
        <end position="309"/>
    </location>
</feature>
<dbReference type="Pfam" id="PF00651">
    <property type="entry name" value="BTB"/>
    <property type="match status" value="1"/>
</dbReference>
<sequence length="492" mass="54455">MAIRDPQYDGRPKVGQRGNRVPYLRHQILELEKEFLFNHYPDRTRRAEISNKLQLSDRQTILSQHHDKHPIIILKDVKFAELRAMLEYMYRGEVNISQEQLGNFLKAAETLQIKGLTDSGGRGVTGGASNGGDYNNKYKTQGLSQGQSVLQTDYIPVDHRSRTGGLIPDDRKQGLVIPSHVVTDRAPQSPLAAREGSVSPTLRKRRKMNNYEPTNLRTTFPSSDTPDTTSAFPESLPPHTASQGSPSPPLSESASSAAAVPCGREGPADYARQPSAVVKTELCNDTTSENEDSVTGDDRSINAGDDERSNAAAVPAAGPSRHFISHGFGDKQHTLQDGSNDEFSHEDLQNSTQDLHDTMAKLAENTELLLFKRKMKPDLITLMGGGGSIAGDVDQENQPLLGGSGGGAATKKQHFLWDSRQDLTRRCFCPKCDKHYSCKSALNRHLKLECGKEPQFQCPECCRRYTQRSSLMAHFKKFHENAVTPFPFNLSQ</sequence>
<evidence type="ECO:0000313" key="17">
    <source>
        <dbReference type="Proteomes" id="UP000291343"/>
    </source>
</evidence>
<feature type="domain" description="Homeobox" evidence="13">
    <location>
        <begin position="14"/>
        <end position="59"/>
    </location>
</feature>
<comment type="subcellular location">
    <subcellularLocation>
        <location evidence="1 10 11">Nucleus</location>
    </subcellularLocation>
</comment>
<evidence type="ECO:0000313" key="16">
    <source>
        <dbReference type="EMBL" id="RZF39484.1"/>
    </source>
</evidence>
<name>A0A482X0Y9_LAOST</name>
<accession>A0A482X0Y9</accession>
<evidence type="ECO:0000256" key="10">
    <source>
        <dbReference type="PROSITE-ProRule" id="PRU00108"/>
    </source>
</evidence>
<dbReference type="SMART" id="SM00389">
    <property type="entry name" value="HOX"/>
    <property type="match status" value="1"/>
</dbReference>
<dbReference type="PANTHER" id="PTHR23110">
    <property type="entry name" value="BTB DOMAIN TRANSCRIPTION FACTOR"/>
    <property type="match status" value="1"/>
</dbReference>
<dbReference type="Gene3D" id="1.10.10.60">
    <property type="entry name" value="Homeodomain-like"/>
    <property type="match status" value="1"/>
</dbReference>
<dbReference type="EMBL" id="QKKF02019844">
    <property type="protein sequence ID" value="RZF39484.1"/>
    <property type="molecule type" value="Genomic_DNA"/>
</dbReference>
<dbReference type="STRING" id="195883.A0A482X0Y9"/>
<evidence type="ECO:0000256" key="3">
    <source>
        <dbReference type="ARBA" id="ARBA00022782"/>
    </source>
</evidence>
<dbReference type="AlphaFoldDB" id="A0A482X0Y9"/>
<dbReference type="GO" id="GO:0007526">
    <property type="term" value="P:larval somatic muscle development"/>
    <property type="evidence" value="ECO:0007669"/>
    <property type="project" value="UniProtKB-ARBA"/>
</dbReference>
<feature type="region of interest" description="Disordered" evidence="12">
    <location>
        <begin position="181"/>
        <end position="350"/>
    </location>
</feature>
<evidence type="ECO:0000256" key="11">
    <source>
        <dbReference type="RuleBase" id="RU000682"/>
    </source>
</evidence>
<keyword evidence="10 11" id="KW-0371">Homeobox</keyword>
<dbReference type="CDD" id="cd00086">
    <property type="entry name" value="homeodomain"/>
    <property type="match status" value="1"/>
</dbReference>
<dbReference type="GO" id="GO:0006357">
    <property type="term" value="P:regulation of transcription by RNA polymerase II"/>
    <property type="evidence" value="ECO:0007669"/>
    <property type="project" value="TreeGrafter"/>
</dbReference>
<dbReference type="PROSITE" id="PS50097">
    <property type="entry name" value="BTB"/>
    <property type="match status" value="1"/>
</dbReference>
<keyword evidence="6" id="KW-0804">Transcription</keyword>
<dbReference type="Gene3D" id="3.30.710.10">
    <property type="entry name" value="Potassium Channel Kv1.1, Chain A"/>
    <property type="match status" value="1"/>
</dbReference>
<feature type="domain" description="C2H2-type" evidence="15">
    <location>
        <begin position="456"/>
        <end position="484"/>
    </location>
</feature>
<feature type="DNA-binding region" description="Homeobox" evidence="10">
    <location>
        <begin position="16"/>
        <end position="60"/>
    </location>
</feature>
<keyword evidence="2" id="KW-0217">Developmental protein</keyword>
<dbReference type="PROSITE" id="PS50071">
    <property type="entry name" value="HOMEOBOX_2"/>
    <property type="match status" value="1"/>
</dbReference>
<keyword evidence="3" id="KW-0221">Differentiation</keyword>
<dbReference type="GO" id="GO:0008406">
    <property type="term" value="P:gonad development"/>
    <property type="evidence" value="ECO:0007669"/>
    <property type="project" value="UniProtKB-ARBA"/>
</dbReference>
<dbReference type="GO" id="GO:0045467">
    <property type="term" value="P:R7 cell development"/>
    <property type="evidence" value="ECO:0007669"/>
    <property type="project" value="UniProtKB-ARBA"/>
</dbReference>
<keyword evidence="7 10" id="KW-0539">Nucleus</keyword>
<evidence type="ECO:0000256" key="1">
    <source>
        <dbReference type="ARBA" id="ARBA00004123"/>
    </source>
</evidence>
<evidence type="ECO:0000259" key="15">
    <source>
        <dbReference type="PROSITE" id="PS50157"/>
    </source>
</evidence>
<keyword evidence="10 11" id="KW-0238">DNA-binding</keyword>